<keyword evidence="7" id="KW-0807">Transducer</keyword>
<dbReference type="AlphaFoldDB" id="A0A9J7MY14"/>
<dbReference type="PRINTS" id="PR00237">
    <property type="entry name" value="GPCRRHODOPSN"/>
</dbReference>
<comment type="subcellular location">
    <subcellularLocation>
        <location evidence="1">Membrane</location>
        <topology evidence="1">Multi-pass membrane protein</topology>
    </subcellularLocation>
</comment>
<keyword evidence="10" id="KW-1185">Reference proteome</keyword>
<dbReference type="GeneID" id="118421206"/>
<dbReference type="GO" id="GO:0007602">
    <property type="term" value="P:phototransduction"/>
    <property type="evidence" value="ECO:0000318"/>
    <property type="project" value="GO_Central"/>
</dbReference>
<keyword evidence="3 8" id="KW-1133">Transmembrane helix</keyword>
<evidence type="ECO:0000256" key="1">
    <source>
        <dbReference type="ARBA" id="ARBA00004141"/>
    </source>
</evidence>
<dbReference type="Pfam" id="PF00001">
    <property type="entry name" value="7tm_1"/>
    <property type="match status" value="1"/>
</dbReference>
<dbReference type="SUPFAM" id="SSF81321">
    <property type="entry name" value="Family A G protein-coupled receptor-like"/>
    <property type="match status" value="1"/>
</dbReference>
<feature type="transmembrane region" description="Helical" evidence="8">
    <location>
        <begin position="20"/>
        <end position="49"/>
    </location>
</feature>
<reference evidence="11" key="2">
    <citation type="submission" date="2025-08" db="UniProtKB">
        <authorList>
            <consortium name="RefSeq"/>
        </authorList>
    </citation>
    <scope>IDENTIFICATION</scope>
    <source>
        <strain evidence="11">S238N-H82</strain>
        <tissue evidence="11">Testes</tissue>
    </source>
</reference>
<dbReference type="PROSITE" id="PS50262">
    <property type="entry name" value="G_PROTEIN_RECEP_F1_2"/>
    <property type="match status" value="1"/>
</dbReference>
<evidence type="ECO:0000313" key="11">
    <source>
        <dbReference type="RefSeq" id="XP_035684261.1"/>
    </source>
</evidence>
<dbReference type="InterPro" id="IPR050125">
    <property type="entry name" value="GPCR_opsins"/>
</dbReference>
<dbReference type="RefSeq" id="XP_035684261.1">
    <property type="nucleotide sequence ID" value="XM_035828368.1"/>
</dbReference>
<dbReference type="GO" id="GO:0007186">
    <property type="term" value="P:G protein-coupled receptor signaling pathway"/>
    <property type="evidence" value="ECO:0000318"/>
    <property type="project" value="GO_Central"/>
</dbReference>
<dbReference type="OrthoDB" id="10044919at2759"/>
<evidence type="ECO:0000256" key="6">
    <source>
        <dbReference type="ARBA" id="ARBA00023170"/>
    </source>
</evidence>
<proteinExistence type="predicted"/>
<dbReference type="KEGG" id="bfo:118421206"/>
<gene>
    <name evidence="11" type="primary">LOC118421206</name>
</gene>
<dbReference type="InterPro" id="IPR017452">
    <property type="entry name" value="GPCR_Rhodpsn_7TM"/>
</dbReference>
<organism evidence="10 11">
    <name type="scientific">Branchiostoma floridae</name>
    <name type="common">Florida lancelet</name>
    <name type="synonym">Amphioxus</name>
    <dbReference type="NCBI Taxonomy" id="7739"/>
    <lineage>
        <taxon>Eukaryota</taxon>
        <taxon>Metazoa</taxon>
        <taxon>Chordata</taxon>
        <taxon>Cephalochordata</taxon>
        <taxon>Leptocardii</taxon>
        <taxon>Amphioxiformes</taxon>
        <taxon>Branchiostomatidae</taxon>
        <taxon>Branchiostoma</taxon>
    </lineage>
</organism>
<dbReference type="GO" id="GO:0071482">
    <property type="term" value="P:cellular response to light stimulus"/>
    <property type="evidence" value="ECO:0000318"/>
    <property type="project" value="GO_Central"/>
</dbReference>
<evidence type="ECO:0000256" key="3">
    <source>
        <dbReference type="ARBA" id="ARBA00022989"/>
    </source>
</evidence>
<protein>
    <submittedName>
        <fullName evidence="11">Melatonin receptor type 1A-like</fullName>
    </submittedName>
</protein>
<evidence type="ECO:0000313" key="10">
    <source>
        <dbReference type="Proteomes" id="UP000001554"/>
    </source>
</evidence>
<keyword evidence="2 8" id="KW-0812">Transmembrane</keyword>
<dbReference type="CDD" id="cd00637">
    <property type="entry name" value="7tm_classA_rhodopsin-like"/>
    <property type="match status" value="1"/>
</dbReference>
<dbReference type="GO" id="GO:0005886">
    <property type="term" value="C:plasma membrane"/>
    <property type="evidence" value="ECO:0000318"/>
    <property type="project" value="GO_Central"/>
</dbReference>
<dbReference type="InterPro" id="IPR000276">
    <property type="entry name" value="GPCR_Rhodpsn"/>
</dbReference>
<evidence type="ECO:0000256" key="5">
    <source>
        <dbReference type="ARBA" id="ARBA00023136"/>
    </source>
</evidence>
<dbReference type="Gene3D" id="1.20.1070.10">
    <property type="entry name" value="Rhodopsin 7-helix transmembrane proteins"/>
    <property type="match status" value="1"/>
</dbReference>
<keyword evidence="6" id="KW-0675">Receptor</keyword>
<feature type="domain" description="G-protein coupled receptors family 1 profile" evidence="9">
    <location>
        <begin position="40"/>
        <end position="147"/>
    </location>
</feature>
<dbReference type="GO" id="GO:0008020">
    <property type="term" value="F:G protein-coupled photoreceptor activity"/>
    <property type="evidence" value="ECO:0000318"/>
    <property type="project" value="GO_Central"/>
</dbReference>
<reference evidence="10" key="1">
    <citation type="journal article" date="2020" name="Nat. Ecol. Evol.">
        <title>Deeply conserved synteny resolves early events in vertebrate evolution.</title>
        <authorList>
            <person name="Simakov O."/>
            <person name="Marletaz F."/>
            <person name="Yue J.X."/>
            <person name="O'Connell B."/>
            <person name="Jenkins J."/>
            <person name="Brandt A."/>
            <person name="Calef R."/>
            <person name="Tung C.H."/>
            <person name="Huang T.K."/>
            <person name="Schmutz J."/>
            <person name="Satoh N."/>
            <person name="Yu J.K."/>
            <person name="Putnam N.H."/>
            <person name="Green R.E."/>
            <person name="Rokhsar D.S."/>
        </authorList>
    </citation>
    <scope>NUCLEOTIDE SEQUENCE [LARGE SCALE GENOMIC DNA]</scope>
    <source>
        <strain evidence="10">S238N-H82</strain>
    </source>
</reference>
<keyword evidence="5 8" id="KW-0472">Membrane</keyword>
<evidence type="ECO:0000256" key="4">
    <source>
        <dbReference type="ARBA" id="ARBA00023040"/>
    </source>
</evidence>
<dbReference type="PANTHER" id="PTHR24240">
    <property type="entry name" value="OPSIN"/>
    <property type="match status" value="1"/>
</dbReference>
<evidence type="ECO:0000256" key="2">
    <source>
        <dbReference type="ARBA" id="ARBA00022692"/>
    </source>
</evidence>
<keyword evidence="4" id="KW-0297">G-protein coupled receptor</keyword>
<evidence type="ECO:0000259" key="9">
    <source>
        <dbReference type="PROSITE" id="PS50262"/>
    </source>
</evidence>
<name>A0A9J7MY14_BRAFL</name>
<dbReference type="OMA" id="RTETHMY"/>
<evidence type="ECO:0000256" key="8">
    <source>
        <dbReference type="SAM" id="Phobius"/>
    </source>
</evidence>
<accession>A0A9J7MY14</accession>
<dbReference type="Proteomes" id="UP000001554">
    <property type="component" value="Chromosome 8"/>
</dbReference>
<evidence type="ECO:0000256" key="7">
    <source>
        <dbReference type="ARBA" id="ARBA00023224"/>
    </source>
</evidence>
<sequence length="147" mass="15828">MLTNESVVTPFPDIAQGASLVQTVVFVGIFGISSLVGTVGNAAVILAFYLYKKVRTTDNVFILKTSFWDLVTSAVIIPLTISSMVTGLPNCGQSCCAFKGFLSLFSMTQSSLSCAITAFNRYVHVVLSLATYIRWFGPVKAGWSGHE</sequence>